<reference evidence="1 2" key="1">
    <citation type="submission" date="2020-06" db="EMBL/GenBank/DDBJ databases">
        <title>WGS assembly of Ceratodon purpureus strain R40.</title>
        <authorList>
            <person name="Carey S.B."/>
            <person name="Jenkins J."/>
            <person name="Shu S."/>
            <person name="Lovell J.T."/>
            <person name="Sreedasyam A."/>
            <person name="Maumus F."/>
            <person name="Tiley G.P."/>
            <person name="Fernandez-Pozo N."/>
            <person name="Barry K."/>
            <person name="Chen C."/>
            <person name="Wang M."/>
            <person name="Lipzen A."/>
            <person name="Daum C."/>
            <person name="Saski C.A."/>
            <person name="Payton A.C."/>
            <person name="Mcbreen J.C."/>
            <person name="Conrad R.E."/>
            <person name="Kollar L.M."/>
            <person name="Olsson S."/>
            <person name="Huttunen S."/>
            <person name="Landis J.B."/>
            <person name="Wickett N.J."/>
            <person name="Johnson M.G."/>
            <person name="Rensing S.A."/>
            <person name="Grimwood J."/>
            <person name="Schmutz J."/>
            <person name="Mcdaniel S.F."/>
        </authorList>
    </citation>
    <scope>NUCLEOTIDE SEQUENCE [LARGE SCALE GENOMIC DNA]</scope>
    <source>
        <strain evidence="1 2">R40</strain>
    </source>
</reference>
<dbReference type="AlphaFoldDB" id="A0A8T0HFL7"/>
<organism evidence="1 2">
    <name type="scientific">Ceratodon purpureus</name>
    <name type="common">Fire moss</name>
    <name type="synonym">Dicranum purpureum</name>
    <dbReference type="NCBI Taxonomy" id="3225"/>
    <lineage>
        <taxon>Eukaryota</taxon>
        <taxon>Viridiplantae</taxon>
        <taxon>Streptophyta</taxon>
        <taxon>Embryophyta</taxon>
        <taxon>Bryophyta</taxon>
        <taxon>Bryophytina</taxon>
        <taxon>Bryopsida</taxon>
        <taxon>Dicranidae</taxon>
        <taxon>Pseudoditrichales</taxon>
        <taxon>Ditrichaceae</taxon>
        <taxon>Ceratodon</taxon>
    </lineage>
</organism>
<dbReference type="InterPro" id="IPR050585">
    <property type="entry name" value="Xaa-Pro_dipeptidyl-ppase/CocE"/>
</dbReference>
<dbReference type="PANTHER" id="PTHR43056">
    <property type="entry name" value="PEPTIDASE S9 PROLYL OLIGOPEPTIDASE"/>
    <property type="match status" value="1"/>
</dbReference>
<proteinExistence type="predicted"/>
<dbReference type="OrthoDB" id="416344at2759"/>
<keyword evidence="2" id="KW-1185">Reference proteome</keyword>
<evidence type="ECO:0000313" key="2">
    <source>
        <dbReference type="Proteomes" id="UP000822688"/>
    </source>
</evidence>
<dbReference type="PANTHER" id="PTHR43056:SF5">
    <property type="entry name" value="PEPTIDASE S9 PROLYL OLIGOPEPTIDASE CATALYTIC DOMAIN-CONTAINING PROTEIN"/>
    <property type="match status" value="1"/>
</dbReference>
<evidence type="ECO:0000313" key="1">
    <source>
        <dbReference type="EMBL" id="KAG0569417.1"/>
    </source>
</evidence>
<name>A0A8T0HFL7_CERPU</name>
<dbReference type="EMBL" id="CM026427">
    <property type="protein sequence ID" value="KAG0569417.1"/>
    <property type="molecule type" value="Genomic_DNA"/>
</dbReference>
<dbReference type="Proteomes" id="UP000822688">
    <property type="component" value="Chromosome 6"/>
</dbReference>
<comment type="caution">
    <text evidence="1">The sequence shown here is derived from an EMBL/GenBank/DDBJ whole genome shotgun (WGS) entry which is preliminary data.</text>
</comment>
<sequence length="188" mass="20543">MGLKEPTEAPFGSWKSPLAAEFVSGAPERLEGAVVDFRGRLPWLEGRPSEEGIKCSRAVLVMGGDRPEDVTPAGFNVRATVHEWTGGGLKLVNRVDQGDIVVFSNFADQSRLLMVIGVPLRLLRPTKCSSQFATQTGIMMPSSTASLFCGKVSIVLAGDEFFRVKVVMARVYIIKGEVQLEVVRANFW</sequence>
<protein>
    <submittedName>
        <fullName evidence="1">Uncharacterized protein</fullName>
    </submittedName>
</protein>
<gene>
    <name evidence="1" type="ORF">KC19_6G089000</name>
</gene>
<accession>A0A8T0HFL7</accession>